<dbReference type="CDD" id="cd03443">
    <property type="entry name" value="PaaI_thioesterase"/>
    <property type="match status" value="1"/>
</dbReference>
<keyword evidence="2" id="KW-1185">Reference proteome</keyword>
<organism evidence="1 2">
    <name type="scientific">Aquabacterium soli</name>
    <dbReference type="NCBI Taxonomy" id="2493092"/>
    <lineage>
        <taxon>Bacteria</taxon>
        <taxon>Pseudomonadati</taxon>
        <taxon>Pseudomonadota</taxon>
        <taxon>Betaproteobacteria</taxon>
        <taxon>Burkholderiales</taxon>
        <taxon>Aquabacterium</taxon>
    </lineage>
</organism>
<dbReference type="Proteomes" id="UP000269265">
    <property type="component" value="Unassembled WGS sequence"/>
</dbReference>
<gene>
    <name evidence="1" type="ORF">EIP75_18580</name>
</gene>
<evidence type="ECO:0000313" key="2">
    <source>
        <dbReference type="Proteomes" id="UP000269265"/>
    </source>
</evidence>
<dbReference type="Pfam" id="PF14539">
    <property type="entry name" value="DUF4442"/>
    <property type="match status" value="1"/>
</dbReference>
<sequence length="146" mass="15692">MSQLLALYNSAGPDQFTAAVCQFAPYFSTITPSFTELRPGHAEATVPFRREITNHLGTVHAIALCNAAELVAGTMTDASIPAGHRWIPKGMTVQYLAKAKTGVRAVADGSQVPWTEPGDHEVPVDIFDDSGTKVFHARILMNIKAA</sequence>
<dbReference type="RefSeq" id="WP_125244790.1">
    <property type="nucleotide sequence ID" value="NZ_RSED01000018.1"/>
</dbReference>
<dbReference type="AlphaFoldDB" id="A0A3R8U1P4"/>
<accession>A0A3R8U1P4</accession>
<dbReference type="InterPro" id="IPR027961">
    <property type="entry name" value="DUF4442"/>
</dbReference>
<proteinExistence type="predicted"/>
<dbReference type="SUPFAM" id="SSF54637">
    <property type="entry name" value="Thioesterase/thiol ester dehydrase-isomerase"/>
    <property type="match status" value="1"/>
</dbReference>
<dbReference type="Gene3D" id="3.10.129.10">
    <property type="entry name" value="Hotdog Thioesterase"/>
    <property type="match status" value="1"/>
</dbReference>
<dbReference type="EMBL" id="RSED01000018">
    <property type="protein sequence ID" value="RRS02783.1"/>
    <property type="molecule type" value="Genomic_DNA"/>
</dbReference>
<dbReference type="OrthoDB" id="793353at2"/>
<name>A0A3R8U1P4_9BURK</name>
<protein>
    <submittedName>
        <fullName evidence="1">DUF4442 domain-containing protein</fullName>
    </submittedName>
</protein>
<dbReference type="InterPro" id="IPR029069">
    <property type="entry name" value="HotDog_dom_sf"/>
</dbReference>
<reference evidence="1 2" key="1">
    <citation type="submission" date="2018-12" db="EMBL/GenBank/DDBJ databases">
        <title>The whole draft genome of Aquabacterium sp. SJQ9.</title>
        <authorList>
            <person name="Sun L."/>
            <person name="Gao X."/>
            <person name="Chen W."/>
            <person name="Huang K."/>
        </authorList>
    </citation>
    <scope>NUCLEOTIDE SEQUENCE [LARGE SCALE GENOMIC DNA]</scope>
    <source>
        <strain evidence="1 2">SJQ9</strain>
    </source>
</reference>
<evidence type="ECO:0000313" key="1">
    <source>
        <dbReference type="EMBL" id="RRS02783.1"/>
    </source>
</evidence>
<comment type="caution">
    <text evidence="1">The sequence shown here is derived from an EMBL/GenBank/DDBJ whole genome shotgun (WGS) entry which is preliminary data.</text>
</comment>